<dbReference type="SUPFAM" id="SSF159800">
    <property type="entry name" value="PrpR receptor domain-like"/>
    <property type="match status" value="1"/>
</dbReference>
<dbReference type="SUPFAM" id="SSF46689">
    <property type="entry name" value="Homeodomain-like"/>
    <property type="match status" value="1"/>
</dbReference>
<dbReference type="PANTHER" id="PTHR32071:SF121">
    <property type="entry name" value="SIGMA L-DEPENDENT TRANSCRIPTIONAL REGULATOR YQIR-RELATED"/>
    <property type="match status" value="1"/>
</dbReference>
<dbReference type="Pfam" id="PF02954">
    <property type="entry name" value="HTH_8"/>
    <property type="match status" value="1"/>
</dbReference>
<dbReference type="Gene3D" id="3.40.50.2300">
    <property type="match status" value="1"/>
</dbReference>
<dbReference type="GO" id="GO:0006355">
    <property type="term" value="P:regulation of DNA-templated transcription"/>
    <property type="evidence" value="ECO:0007669"/>
    <property type="project" value="InterPro"/>
</dbReference>
<dbReference type="OrthoDB" id="9803970at2"/>
<dbReference type="Proteomes" id="UP000432715">
    <property type="component" value="Unassembled WGS sequence"/>
</dbReference>
<dbReference type="Pfam" id="PF06506">
    <property type="entry name" value="PrpR_N"/>
    <property type="match status" value="1"/>
</dbReference>
<proteinExistence type="predicted"/>
<dbReference type="PRINTS" id="PR01590">
    <property type="entry name" value="HTHFIS"/>
</dbReference>
<feature type="domain" description="Sigma-54 factor interaction" evidence="6">
    <location>
        <begin position="318"/>
        <end position="548"/>
    </location>
</feature>
<dbReference type="InterPro" id="IPR013767">
    <property type="entry name" value="PAS_fold"/>
</dbReference>
<dbReference type="Gene3D" id="3.40.50.300">
    <property type="entry name" value="P-loop containing nucleotide triphosphate hydrolases"/>
    <property type="match status" value="1"/>
</dbReference>
<dbReference type="Pfam" id="PF00989">
    <property type="entry name" value="PAS"/>
    <property type="match status" value="1"/>
</dbReference>
<dbReference type="FunFam" id="3.40.50.300:FF:000006">
    <property type="entry name" value="DNA-binding transcriptional regulator NtrC"/>
    <property type="match status" value="1"/>
</dbReference>
<evidence type="ECO:0000256" key="1">
    <source>
        <dbReference type="ARBA" id="ARBA00022741"/>
    </source>
</evidence>
<name>A0A6I0F972_9FIRM</name>
<dbReference type="RefSeq" id="WP_151860278.1">
    <property type="nucleotide sequence ID" value="NZ_WBZC01000011.1"/>
</dbReference>
<evidence type="ECO:0000256" key="2">
    <source>
        <dbReference type="ARBA" id="ARBA00022840"/>
    </source>
</evidence>
<dbReference type="AlphaFoldDB" id="A0A6I0F972"/>
<evidence type="ECO:0000313" key="8">
    <source>
        <dbReference type="Proteomes" id="UP000432715"/>
    </source>
</evidence>
<dbReference type="SUPFAM" id="SSF55785">
    <property type="entry name" value="PYP-like sensor domain (PAS domain)"/>
    <property type="match status" value="1"/>
</dbReference>
<keyword evidence="5" id="KW-0175">Coiled coil</keyword>
<dbReference type="InterPro" id="IPR010524">
    <property type="entry name" value="Sig_transdc_resp-reg_PrpR_N"/>
</dbReference>
<dbReference type="InterPro" id="IPR003593">
    <property type="entry name" value="AAA+_ATPase"/>
</dbReference>
<dbReference type="GO" id="GO:0000156">
    <property type="term" value="F:phosphorelay response regulator activity"/>
    <property type="evidence" value="ECO:0007669"/>
    <property type="project" value="InterPro"/>
</dbReference>
<dbReference type="InterPro" id="IPR025662">
    <property type="entry name" value="Sigma_54_int_dom_ATP-bd_1"/>
</dbReference>
<organism evidence="7 8">
    <name type="scientific">Alkaliphilus pronyensis</name>
    <dbReference type="NCBI Taxonomy" id="1482732"/>
    <lineage>
        <taxon>Bacteria</taxon>
        <taxon>Bacillati</taxon>
        <taxon>Bacillota</taxon>
        <taxon>Clostridia</taxon>
        <taxon>Peptostreptococcales</taxon>
        <taxon>Natronincolaceae</taxon>
        <taxon>Alkaliphilus</taxon>
    </lineage>
</organism>
<comment type="caution">
    <text evidence="7">The sequence shown here is derived from an EMBL/GenBank/DDBJ whole genome shotgun (WGS) entry which is preliminary data.</text>
</comment>
<keyword evidence="3" id="KW-0805">Transcription regulation</keyword>
<dbReference type="Gene3D" id="3.30.450.20">
    <property type="entry name" value="PAS domain"/>
    <property type="match status" value="1"/>
</dbReference>
<dbReference type="Pfam" id="PF00158">
    <property type="entry name" value="Sigma54_activat"/>
    <property type="match status" value="1"/>
</dbReference>
<dbReference type="PANTHER" id="PTHR32071">
    <property type="entry name" value="TRANSCRIPTIONAL REGULATORY PROTEIN"/>
    <property type="match status" value="1"/>
</dbReference>
<dbReference type="PROSITE" id="PS00675">
    <property type="entry name" value="SIGMA54_INTERACT_1"/>
    <property type="match status" value="1"/>
</dbReference>
<dbReference type="Pfam" id="PF25601">
    <property type="entry name" value="AAA_lid_14"/>
    <property type="match status" value="1"/>
</dbReference>
<evidence type="ECO:0000256" key="5">
    <source>
        <dbReference type="SAM" id="Coils"/>
    </source>
</evidence>
<sequence length="624" mass="70984">MYDRIAFIAPYEDLKKIADEAMGEMGIFIDTYVGDLQRGVNNAIKAKKEGKKIVISRGGTARVIQEQVDIPVVEIKVTGYDLLRVLNKYKYSKKKVAVIGYGNVISGARVIADILGFNVEYFPIDVEHEVVEKVQLAYDLGIDVIIGDTISVRTANSMGMEYELIKSGKEAIINAYEEAQKLYEAIERESEKKQRYKTIVNFIEEGIIAVNKNEEVILYNPVAEKIFQIPKDKVMYKKASDVIPNTRIPNVLRTGKPELGYIQYTGNATNRVPIIVEGEVKGVVVTFQDITRIQEVEQRIREELHKKGLTAKKTFDHILGESKIIKKAIELSKKYAKTDSTILLCGESGTGKEVFAQAIHNYSSRRNKPFVAINCAAIPGNLLESELFGYAEGAFTGARKGGRKGLFEMAHGVTIFLDEISEMDIKVQARILRVIQEMEVMRIGDDRIIPIDVRIISATNKDLEREVKRKSFRNDLYYRINVLIINIPPLREREGDIEVLAKHFIEKYSRLYNKTMNKLSDNVVEVLKRYYWYGNVRELENVIAKLVIVGEEEISKKESAALVFKDLLADDKSEIEVNLLEGSLKEIELKIIKQVLEEENYNKTKTAERLRITRVTLNNKLKDV</sequence>
<dbReference type="InterPro" id="IPR058031">
    <property type="entry name" value="AAA_lid_NorR"/>
</dbReference>
<dbReference type="InterPro" id="IPR002078">
    <property type="entry name" value="Sigma_54_int"/>
</dbReference>
<dbReference type="Gene3D" id="1.10.8.60">
    <property type="match status" value="1"/>
</dbReference>
<keyword evidence="2" id="KW-0067">ATP-binding</keyword>
<dbReference type="InterPro" id="IPR009057">
    <property type="entry name" value="Homeodomain-like_sf"/>
</dbReference>
<evidence type="ECO:0000256" key="4">
    <source>
        <dbReference type="ARBA" id="ARBA00023163"/>
    </source>
</evidence>
<keyword evidence="1" id="KW-0547">Nucleotide-binding</keyword>
<dbReference type="InterPro" id="IPR002197">
    <property type="entry name" value="HTH_Fis"/>
</dbReference>
<evidence type="ECO:0000313" key="7">
    <source>
        <dbReference type="EMBL" id="KAB3536962.1"/>
    </source>
</evidence>
<gene>
    <name evidence="7" type="ORF">F8154_03860</name>
</gene>
<accession>A0A6I0F972</accession>
<evidence type="ECO:0000256" key="3">
    <source>
        <dbReference type="ARBA" id="ARBA00023015"/>
    </source>
</evidence>
<dbReference type="SMART" id="SM00382">
    <property type="entry name" value="AAA"/>
    <property type="match status" value="1"/>
</dbReference>
<dbReference type="PROSITE" id="PS50045">
    <property type="entry name" value="SIGMA54_INTERACT_4"/>
    <property type="match status" value="1"/>
</dbReference>
<dbReference type="Gene3D" id="1.10.10.60">
    <property type="entry name" value="Homeodomain-like"/>
    <property type="match status" value="1"/>
</dbReference>
<feature type="coiled-coil region" evidence="5">
    <location>
        <begin position="169"/>
        <end position="196"/>
    </location>
</feature>
<dbReference type="GO" id="GO:0005524">
    <property type="term" value="F:ATP binding"/>
    <property type="evidence" value="ECO:0007669"/>
    <property type="project" value="UniProtKB-KW"/>
</dbReference>
<dbReference type="GO" id="GO:0043565">
    <property type="term" value="F:sequence-specific DNA binding"/>
    <property type="evidence" value="ECO:0007669"/>
    <property type="project" value="InterPro"/>
</dbReference>
<evidence type="ECO:0000259" key="6">
    <source>
        <dbReference type="PROSITE" id="PS50045"/>
    </source>
</evidence>
<dbReference type="InterPro" id="IPR027417">
    <property type="entry name" value="P-loop_NTPase"/>
</dbReference>
<dbReference type="EMBL" id="WBZC01000011">
    <property type="protein sequence ID" value="KAB3536962.1"/>
    <property type="molecule type" value="Genomic_DNA"/>
</dbReference>
<keyword evidence="4" id="KW-0804">Transcription</keyword>
<keyword evidence="8" id="KW-1185">Reference proteome</keyword>
<dbReference type="SUPFAM" id="SSF52540">
    <property type="entry name" value="P-loop containing nucleoside triphosphate hydrolases"/>
    <property type="match status" value="1"/>
</dbReference>
<reference evidence="7 8" key="1">
    <citation type="submission" date="2019-10" db="EMBL/GenBank/DDBJ databases">
        <title>Alkaliphilus serpentinus sp. nov. and Alkaliphilus pronyensis sp. nov., two novel anaerobic alkaliphilic species isolated from the serpentinized-hosted hydrothermal field of the Prony Bay (New Caledonia).</title>
        <authorList>
            <person name="Postec A."/>
        </authorList>
    </citation>
    <scope>NUCLEOTIDE SEQUENCE [LARGE SCALE GENOMIC DNA]</scope>
    <source>
        <strain evidence="7 8">LacV</strain>
    </source>
</reference>
<protein>
    <submittedName>
        <fullName evidence="7">PAS domain-containing protein</fullName>
    </submittedName>
</protein>
<dbReference type="CDD" id="cd00009">
    <property type="entry name" value="AAA"/>
    <property type="match status" value="1"/>
</dbReference>
<dbReference type="InterPro" id="IPR035965">
    <property type="entry name" value="PAS-like_dom_sf"/>
</dbReference>
<dbReference type="Gene3D" id="3.40.50.10660">
    <property type="entry name" value="PrpR receptor domain-like"/>
    <property type="match status" value="1"/>
</dbReference>